<dbReference type="Proteomes" id="UP000002968">
    <property type="component" value="Unassembled WGS sequence"/>
</dbReference>
<feature type="transmembrane region" description="Helical" evidence="1">
    <location>
        <begin position="194"/>
        <end position="217"/>
    </location>
</feature>
<evidence type="ECO:0008006" key="4">
    <source>
        <dbReference type="Google" id="ProtNLM"/>
    </source>
</evidence>
<protein>
    <recommendedName>
        <fullName evidence="4">Vegetative cell wall protein gp1</fullName>
    </recommendedName>
</protein>
<reference evidence="2" key="1">
    <citation type="submission" date="2009-02" db="EMBL/GenBank/DDBJ databases">
        <title>Annotation of Streptomyces griseoflavus strain Tu4000.</title>
        <authorList>
            <consortium name="The Broad Institute Genome Sequencing Platform"/>
            <consortium name="Broad Institute Microbial Sequencing Center"/>
            <person name="Fischbach M."/>
            <person name="Godfrey P."/>
            <person name="Ward D."/>
            <person name="Young S."/>
            <person name="Zeng Q."/>
            <person name="Koehrsen M."/>
            <person name="Alvarado L."/>
            <person name="Berlin A.M."/>
            <person name="Bochicchio J."/>
            <person name="Borenstein D."/>
            <person name="Chapman S.B."/>
            <person name="Chen Z."/>
            <person name="Engels R."/>
            <person name="Freedman E."/>
            <person name="Gellesch M."/>
            <person name="Goldberg J."/>
            <person name="Griggs A."/>
            <person name="Gujja S."/>
            <person name="Heilman E.R."/>
            <person name="Heiman D.I."/>
            <person name="Hepburn T.A."/>
            <person name="Howarth C."/>
            <person name="Jen D."/>
            <person name="Larson L."/>
            <person name="Lewis B."/>
            <person name="Mehta T."/>
            <person name="Park D."/>
            <person name="Pearson M."/>
            <person name="Richards J."/>
            <person name="Roberts A."/>
            <person name="Saif S."/>
            <person name="Shea T.D."/>
            <person name="Shenoy N."/>
            <person name="Sisk P."/>
            <person name="Stolte C."/>
            <person name="Sykes S.N."/>
            <person name="Thomson T."/>
            <person name="Walk T."/>
            <person name="White J."/>
            <person name="Yandava C."/>
            <person name="Straight P."/>
            <person name="Clardy J."/>
            <person name="Hung D."/>
            <person name="Kolter R."/>
            <person name="Mekalanos J."/>
            <person name="Walker S."/>
            <person name="Walsh C.T."/>
            <person name="Wieland-Brown L.C."/>
            <person name="Haas B."/>
            <person name="Nusbaum C."/>
            <person name="Birren B."/>
        </authorList>
    </citation>
    <scope>NUCLEOTIDE SEQUENCE [LARGE SCALE GENOMIC DNA]</scope>
    <source>
        <strain evidence="2">Tu4000</strain>
    </source>
</reference>
<organism evidence="2 3">
    <name type="scientific">Streptomyces griseoflavus Tu4000</name>
    <dbReference type="NCBI Taxonomy" id="467200"/>
    <lineage>
        <taxon>Bacteria</taxon>
        <taxon>Bacillati</taxon>
        <taxon>Actinomycetota</taxon>
        <taxon>Actinomycetes</taxon>
        <taxon>Kitasatosporales</taxon>
        <taxon>Streptomycetaceae</taxon>
        <taxon>Streptomyces</taxon>
    </lineage>
</organism>
<feature type="transmembrane region" description="Helical" evidence="1">
    <location>
        <begin position="20"/>
        <end position="38"/>
    </location>
</feature>
<keyword evidence="1" id="KW-1133">Transmembrane helix</keyword>
<keyword evidence="3" id="KW-1185">Reference proteome</keyword>
<sequence length="272" mass="29231">MTRDGHGCTRRTEPACDSRWFTAVLLPGLLLVTGGVAGRHLGHEGALSADELRVWAESVWHGWHRGPSRAAVDVGLALLAAGVVGALASELGVAVERVWLSARPSGGGRRRRRAVRAAERAGVETVAAYLPQRRTWMSDRIRLVEARTRAQYWFDASAAWPRLWLLLGDEARRPVISARAAFADAVSLAGWGCLYALVGIVWWPALVVGACVFLTGWRRARTALDDLATLIESAVDVHHRALAEALGVPLGTEGVGAAEGARIDDMLRKGGA</sequence>
<evidence type="ECO:0000313" key="3">
    <source>
        <dbReference type="Proteomes" id="UP000002968"/>
    </source>
</evidence>
<dbReference type="HOGENOM" id="CLU_069624_0_0_11"/>
<dbReference type="EMBL" id="GG657758">
    <property type="protein sequence ID" value="EFL43409.1"/>
    <property type="molecule type" value="Genomic_DNA"/>
</dbReference>
<dbReference type="AlphaFoldDB" id="D9XP97"/>
<name>D9XP97_9ACTN</name>
<accession>D9XP97</accession>
<keyword evidence="1" id="KW-0812">Transmembrane</keyword>
<evidence type="ECO:0000256" key="1">
    <source>
        <dbReference type="SAM" id="Phobius"/>
    </source>
</evidence>
<dbReference type="STRING" id="467200.SSRG_06213"/>
<proteinExistence type="predicted"/>
<keyword evidence="1" id="KW-0472">Membrane</keyword>
<dbReference type="eggNOG" id="ENOG502ZAT2">
    <property type="taxonomic scope" value="Bacteria"/>
</dbReference>
<gene>
    <name evidence="2" type="ORF">SSRG_06213</name>
</gene>
<evidence type="ECO:0000313" key="2">
    <source>
        <dbReference type="EMBL" id="EFL43409.1"/>
    </source>
</evidence>